<accession>A0AAE0N5E4</accession>
<keyword evidence="3" id="KW-1185">Reference proteome</keyword>
<feature type="region of interest" description="Disordered" evidence="1">
    <location>
        <begin position="217"/>
        <end position="237"/>
    </location>
</feature>
<sequence>MVMKGKLMQKAQERRDAKRLGIDALLFPDFNAKSRLQASRFYGPVVRISGTVDIQWKTWRNSLPAQKTTSRNPEPPVSGYSQNDAVVISSDNESEYGNFDDDQPDTSFPSVKELVRQPTIHRDTESGGLASADKGPDTTSGRGGSNGRELPVSEGADPGNELSSSQQQMTGGQERSPPAPALPRRSPTTGTLRAEQKQPAPVGIRFALVRGKFLSTGTQMPQASRTFRHVPACTRPR</sequence>
<proteinExistence type="predicted"/>
<gene>
    <name evidence="2" type="ORF">B0T24DRAFT_667700</name>
</gene>
<feature type="compositionally biased region" description="Polar residues" evidence="1">
    <location>
        <begin position="161"/>
        <end position="173"/>
    </location>
</feature>
<dbReference type="AlphaFoldDB" id="A0AAE0N5E4"/>
<feature type="region of interest" description="Disordered" evidence="1">
    <location>
        <begin position="119"/>
        <end position="202"/>
    </location>
</feature>
<name>A0AAE0N5E4_9PEZI</name>
<dbReference type="EMBL" id="JAULSN010000005">
    <property type="protein sequence ID" value="KAK3370920.1"/>
    <property type="molecule type" value="Genomic_DNA"/>
</dbReference>
<organism evidence="2 3">
    <name type="scientific">Lasiosphaeria ovina</name>
    <dbReference type="NCBI Taxonomy" id="92902"/>
    <lineage>
        <taxon>Eukaryota</taxon>
        <taxon>Fungi</taxon>
        <taxon>Dikarya</taxon>
        <taxon>Ascomycota</taxon>
        <taxon>Pezizomycotina</taxon>
        <taxon>Sordariomycetes</taxon>
        <taxon>Sordariomycetidae</taxon>
        <taxon>Sordariales</taxon>
        <taxon>Lasiosphaeriaceae</taxon>
        <taxon>Lasiosphaeria</taxon>
    </lineage>
</organism>
<dbReference type="Proteomes" id="UP001287356">
    <property type="component" value="Unassembled WGS sequence"/>
</dbReference>
<evidence type="ECO:0000256" key="1">
    <source>
        <dbReference type="SAM" id="MobiDB-lite"/>
    </source>
</evidence>
<protein>
    <submittedName>
        <fullName evidence="2">Uncharacterized protein</fullName>
    </submittedName>
</protein>
<evidence type="ECO:0000313" key="3">
    <source>
        <dbReference type="Proteomes" id="UP001287356"/>
    </source>
</evidence>
<comment type="caution">
    <text evidence="2">The sequence shown here is derived from an EMBL/GenBank/DDBJ whole genome shotgun (WGS) entry which is preliminary data.</text>
</comment>
<reference evidence="2" key="1">
    <citation type="journal article" date="2023" name="Mol. Phylogenet. Evol.">
        <title>Genome-scale phylogeny and comparative genomics of the fungal order Sordariales.</title>
        <authorList>
            <person name="Hensen N."/>
            <person name="Bonometti L."/>
            <person name="Westerberg I."/>
            <person name="Brannstrom I.O."/>
            <person name="Guillou S."/>
            <person name="Cros-Aarteil S."/>
            <person name="Calhoun S."/>
            <person name="Haridas S."/>
            <person name="Kuo A."/>
            <person name="Mondo S."/>
            <person name="Pangilinan J."/>
            <person name="Riley R."/>
            <person name="LaButti K."/>
            <person name="Andreopoulos B."/>
            <person name="Lipzen A."/>
            <person name="Chen C."/>
            <person name="Yan M."/>
            <person name="Daum C."/>
            <person name="Ng V."/>
            <person name="Clum A."/>
            <person name="Steindorff A."/>
            <person name="Ohm R.A."/>
            <person name="Martin F."/>
            <person name="Silar P."/>
            <person name="Natvig D.O."/>
            <person name="Lalanne C."/>
            <person name="Gautier V."/>
            <person name="Ament-Velasquez S.L."/>
            <person name="Kruys A."/>
            <person name="Hutchinson M.I."/>
            <person name="Powell A.J."/>
            <person name="Barry K."/>
            <person name="Miller A.N."/>
            <person name="Grigoriev I.V."/>
            <person name="Debuchy R."/>
            <person name="Gladieux P."/>
            <person name="Hiltunen Thoren M."/>
            <person name="Johannesson H."/>
        </authorList>
    </citation>
    <scope>NUCLEOTIDE SEQUENCE</scope>
    <source>
        <strain evidence="2">CBS 958.72</strain>
    </source>
</reference>
<reference evidence="2" key="2">
    <citation type="submission" date="2023-06" db="EMBL/GenBank/DDBJ databases">
        <authorList>
            <consortium name="Lawrence Berkeley National Laboratory"/>
            <person name="Haridas S."/>
            <person name="Hensen N."/>
            <person name="Bonometti L."/>
            <person name="Westerberg I."/>
            <person name="Brannstrom I.O."/>
            <person name="Guillou S."/>
            <person name="Cros-Aarteil S."/>
            <person name="Calhoun S."/>
            <person name="Kuo A."/>
            <person name="Mondo S."/>
            <person name="Pangilinan J."/>
            <person name="Riley R."/>
            <person name="Labutti K."/>
            <person name="Andreopoulos B."/>
            <person name="Lipzen A."/>
            <person name="Chen C."/>
            <person name="Yanf M."/>
            <person name="Daum C."/>
            <person name="Ng V."/>
            <person name="Clum A."/>
            <person name="Steindorff A."/>
            <person name="Ohm R."/>
            <person name="Martin F."/>
            <person name="Silar P."/>
            <person name="Natvig D."/>
            <person name="Lalanne C."/>
            <person name="Gautier V."/>
            <person name="Ament-Velasquez S.L."/>
            <person name="Kruys A."/>
            <person name="Hutchinson M.I."/>
            <person name="Powell A.J."/>
            <person name="Barry K."/>
            <person name="Miller A.N."/>
            <person name="Grigoriev I.V."/>
            <person name="Debuchy R."/>
            <person name="Gladieux P."/>
            <person name="Thoren M.H."/>
            <person name="Johannesson H."/>
        </authorList>
    </citation>
    <scope>NUCLEOTIDE SEQUENCE</scope>
    <source>
        <strain evidence="2">CBS 958.72</strain>
    </source>
</reference>
<evidence type="ECO:0000313" key="2">
    <source>
        <dbReference type="EMBL" id="KAK3370920.1"/>
    </source>
</evidence>